<protein>
    <submittedName>
        <fullName evidence="2">YdcF family protein</fullName>
    </submittedName>
</protein>
<dbReference type="PANTHER" id="PTHR30336">
    <property type="entry name" value="INNER MEMBRANE PROTEIN, PROBABLE PERMEASE"/>
    <property type="match status" value="1"/>
</dbReference>
<accession>A0A941E0X4</accession>
<dbReference type="RefSeq" id="WP_212675476.1">
    <property type="nucleotide sequence ID" value="NZ_JAGSPJ010000004.1"/>
</dbReference>
<sequence length="202" mass="22999">MINLNAAEIECVNRFMFVPSQVLNADATIVFGMSLWQRPAQMASNLYHRSTSGKLVLSGGYNHKIDMHEANAMYQVLLAADVPKQDILLDLEARNTRENIQNAKRILEDSEMYKSDLILNIVAINFHVRRILLTLEEEFGRDISVGIASYPSIYCAPETWHVSEQGQANMLGELNKIRRYVRSDLPKMLAEIALRYAQQSKI</sequence>
<dbReference type="Pfam" id="PF02698">
    <property type="entry name" value="DUF218"/>
    <property type="match status" value="1"/>
</dbReference>
<dbReference type="InterPro" id="IPR003848">
    <property type="entry name" value="DUF218"/>
</dbReference>
<evidence type="ECO:0000259" key="1">
    <source>
        <dbReference type="Pfam" id="PF02698"/>
    </source>
</evidence>
<dbReference type="InterPro" id="IPR051599">
    <property type="entry name" value="Cell_Envelope_Assoc"/>
</dbReference>
<comment type="caution">
    <text evidence="2">The sequence shown here is derived from an EMBL/GenBank/DDBJ whole genome shotgun (WGS) entry which is preliminary data.</text>
</comment>
<dbReference type="CDD" id="cd06259">
    <property type="entry name" value="YdcF-like"/>
    <property type="match status" value="1"/>
</dbReference>
<dbReference type="Proteomes" id="UP000678545">
    <property type="component" value="Unassembled WGS sequence"/>
</dbReference>
<dbReference type="AlphaFoldDB" id="A0A941E0X4"/>
<evidence type="ECO:0000313" key="3">
    <source>
        <dbReference type="Proteomes" id="UP000678545"/>
    </source>
</evidence>
<dbReference type="Gene3D" id="3.40.50.620">
    <property type="entry name" value="HUPs"/>
    <property type="match status" value="1"/>
</dbReference>
<dbReference type="PANTHER" id="PTHR30336:SF20">
    <property type="entry name" value="DUF218 DOMAIN-CONTAINING PROTEIN"/>
    <property type="match status" value="1"/>
</dbReference>
<evidence type="ECO:0000313" key="2">
    <source>
        <dbReference type="EMBL" id="MBR7800330.1"/>
    </source>
</evidence>
<name>A0A941E0X4_9BURK</name>
<proteinExistence type="predicted"/>
<keyword evidence="3" id="KW-1185">Reference proteome</keyword>
<dbReference type="InterPro" id="IPR014729">
    <property type="entry name" value="Rossmann-like_a/b/a_fold"/>
</dbReference>
<gene>
    <name evidence="2" type="ORF">KDM90_10030</name>
</gene>
<organism evidence="2 3">
    <name type="scientific">Undibacterium fentianense</name>
    <dbReference type="NCBI Taxonomy" id="2828728"/>
    <lineage>
        <taxon>Bacteria</taxon>
        <taxon>Pseudomonadati</taxon>
        <taxon>Pseudomonadota</taxon>
        <taxon>Betaproteobacteria</taxon>
        <taxon>Burkholderiales</taxon>
        <taxon>Oxalobacteraceae</taxon>
        <taxon>Undibacterium</taxon>
    </lineage>
</organism>
<reference evidence="2" key="1">
    <citation type="submission" date="2021-04" db="EMBL/GenBank/DDBJ databases">
        <title>novel species isolated from subtropical streams in China.</title>
        <authorList>
            <person name="Lu H."/>
        </authorList>
    </citation>
    <scope>NUCLEOTIDE SEQUENCE</scope>
    <source>
        <strain evidence="2">FT137W</strain>
    </source>
</reference>
<feature type="domain" description="DUF218" evidence="1">
    <location>
        <begin position="26"/>
        <end position="152"/>
    </location>
</feature>
<dbReference type="EMBL" id="JAGSPJ010000004">
    <property type="protein sequence ID" value="MBR7800330.1"/>
    <property type="molecule type" value="Genomic_DNA"/>
</dbReference>
<dbReference type="GO" id="GO:0005886">
    <property type="term" value="C:plasma membrane"/>
    <property type="evidence" value="ECO:0007669"/>
    <property type="project" value="TreeGrafter"/>
</dbReference>